<dbReference type="InterPro" id="IPR029035">
    <property type="entry name" value="DHS-like_NAD/FAD-binding_dom"/>
</dbReference>
<feature type="region of interest" description="Disordered" evidence="5">
    <location>
        <begin position="624"/>
        <end position="650"/>
    </location>
</feature>
<dbReference type="Pfam" id="PF00205">
    <property type="entry name" value="TPP_enzyme_M"/>
    <property type="match status" value="1"/>
</dbReference>
<evidence type="ECO:0000259" key="6">
    <source>
        <dbReference type="Pfam" id="PF00205"/>
    </source>
</evidence>
<evidence type="ECO:0000313" key="10">
    <source>
        <dbReference type="Proteomes" id="UP000799428"/>
    </source>
</evidence>
<dbReference type="GO" id="GO:0000287">
    <property type="term" value="F:magnesium ion binding"/>
    <property type="evidence" value="ECO:0007669"/>
    <property type="project" value="InterPro"/>
</dbReference>
<comment type="similarity">
    <text evidence="2 4">Belongs to the TPP enzyme family.</text>
</comment>
<keyword evidence="10" id="KW-1185">Reference proteome</keyword>
<dbReference type="Pfam" id="PF02776">
    <property type="entry name" value="TPP_enzyme_N"/>
    <property type="match status" value="1"/>
</dbReference>
<sequence>MSSHKLHLKQPSGRELLGGDLVAQCLHALGVEVVFGLHGGHLDAFLMGCADMGMELIDTRHETVAVQAAEGYAKVSGKTGCCFVTANSGFCNAFPGLATAFADRSPLLCVTSSPPLRDAETNALQGFHDQVVLAKPVTKFCHRITNVGEIPRIVSLAWRTASSGAPGPVMLDFPIDVLFTPVENEAIAWGGITAPLVSLPGPDPRAIDDAVQMMRESLRPVIIVGTGAQNAVNEITTLASTTGIPIFHTPKFSTGIPYTHPFHAGSATTLANLSSNPSIRPDLVILLGARTGFLLGGRSGAIIPLTTSCKLLQIDIDGSEIGRSEHVDLGIVSDIALATASINAILESGKVEKFRVAEAWIRTTLALKAWRAKHNEDEPKIDEKNGHLHPYHAVKRLFQFLPPKSIICIDGGEAGGWALQNLPEAHAALSMVCTGYLGFLGNGWGYALGAAVADRSVLVVNMQGDGSAGFHLAELDTYKKFNLRILTVVVNNCVWGMSLAGQDMLYGSATQHRPAANLRSETRYDVVAQGFGVLGLIIDATNTLPQSELDKRRKSYMELGSADESLTKKVLDGLGAAVDEVVHENGPGLIDLRVSRHPYQDSTKAMVGQDDDPDVIVVPYYDNLPRPYYKGKKKVEDKEESSGSSNGAPS</sequence>
<dbReference type="GO" id="GO:0009097">
    <property type="term" value="P:isoleucine biosynthetic process"/>
    <property type="evidence" value="ECO:0007669"/>
    <property type="project" value="TreeGrafter"/>
</dbReference>
<dbReference type="PANTHER" id="PTHR18968">
    <property type="entry name" value="THIAMINE PYROPHOSPHATE ENZYMES"/>
    <property type="match status" value="1"/>
</dbReference>
<protein>
    <submittedName>
        <fullName evidence="9">Acetolactate synthase I/II/III large subunit</fullName>
    </submittedName>
</protein>
<dbReference type="GO" id="GO:0030976">
    <property type="term" value="F:thiamine pyrophosphate binding"/>
    <property type="evidence" value="ECO:0007669"/>
    <property type="project" value="InterPro"/>
</dbReference>
<dbReference type="EMBL" id="MU005778">
    <property type="protein sequence ID" value="KAF2705447.1"/>
    <property type="molecule type" value="Genomic_DNA"/>
</dbReference>
<dbReference type="AlphaFoldDB" id="A0A6G1JZ58"/>
<dbReference type="InterPro" id="IPR012001">
    <property type="entry name" value="Thiamin_PyroP_enz_TPP-bd_dom"/>
</dbReference>
<dbReference type="PANTHER" id="PTHR18968:SF166">
    <property type="entry name" value="2-HYDROXYACYL-COA LYASE 2"/>
    <property type="match status" value="1"/>
</dbReference>
<feature type="domain" description="Thiamine pyrophosphate enzyme TPP-binding" evidence="7">
    <location>
        <begin position="410"/>
        <end position="542"/>
    </location>
</feature>
<dbReference type="GO" id="GO:0003984">
    <property type="term" value="F:acetolactate synthase activity"/>
    <property type="evidence" value="ECO:0007669"/>
    <property type="project" value="TreeGrafter"/>
</dbReference>
<dbReference type="InterPro" id="IPR012000">
    <property type="entry name" value="Thiamin_PyroP_enz_cen_dom"/>
</dbReference>
<dbReference type="Proteomes" id="UP000799428">
    <property type="component" value="Unassembled WGS sequence"/>
</dbReference>
<dbReference type="SUPFAM" id="SSF52467">
    <property type="entry name" value="DHS-like NAD/FAD-binding domain"/>
    <property type="match status" value="1"/>
</dbReference>
<dbReference type="GO" id="GO:0009099">
    <property type="term" value="P:L-valine biosynthetic process"/>
    <property type="evidence" value="ECO:0007669"/>
    <property type="project" value="TreeGrafter"/>
</dbReference>
<proteinExistence type="inferred from homology"/>
<feature type="domain" description="Thiamine pyrophosphate enzyme central" evidence="6">
    <location>
        <begin position="207"/>
        <end position="338"/>
    </location>
</feature>
<name>A0A6G1JZ58_9PLEO</name>
<dbReference type="CDD" id="cd07035">
    <property type="entry name" value="TPP_PYR_POX_like"/>
    <property type="match status" value="1"/>
</dbReference>
<comment type="cofactor">
    <cofactor evidence="1">
        <name>thiamine diphosphate</name>
        <dbReference type="ChEBI" id="CHEBI:58937"/>
    </cofactor>
</comment>
<evidence type="ECO:0000313" key="9">
    <source>
        <dbReference type="EMBL" id="KAF2705447.1"/>
    </source>
</evidence>
<keyword evidence="3 4" id="KW-0786">Thiamine pyrophosphate</keyword>
<dbReference type="InterPro" id="IPR029061">
    <property type="entry name" value="THDP-binding"/>
</dbReference>
<accession>A0A6G1JZ58</accession>
<dbReference type="GO" id="GO:0050660">
    <property type="term" value="F:flavin adenine dinucleotide binding"/>
    <property type="evidence" value="ECO:0007669"/>
    <property type="project" value="TreeGrafter"/>
</dbReference>
<gene>
    <name evidence="9" type="ORF">K504DRAFT_90905</name>
</gene>
<evidence type="ECO:0000256" key="5">
    <source>
        <dbReference type="SAM" id="MobiDB-lite"/>
    </source>
</evidence>
<reference evidence="9" key="1">
    <citation type="journal article" date="2020" name="Stud. Mycol.">
        <title>101 Dothideomycetes genomes: a test case for predicting lifestyles and emergence of pathogens.</title>
        <authorList>
            <person name="Haridas S."/>
            <person name="Albert R."/>
            <person name="Binder M."/>
            <person name="Bloem J."/>
            <person name="Labutti K."/>
            <person name="Salamov A."/>
            <person name="Andreopoulos B."/>
            <person name="Baker S."/>
            <person name="Barry K."/>
            <person name="Bills G."/>
            <person name="Bluhm B."/>
            <person name="Cannon C."/>
            <person name="Castanera R."/>
            <person name="Culley D."/>
            <person name="Daum C."/>
            <person name="Ezra D."/>
            <person name="Gonzalez J."/>
            <person name="Henrissat B."/>
            <person name="Kuo A."/>
            <person name="Liang C."/>
            <person name="Lipzen A."/>
            <person name="Lutzoni F."/>
            <person name="Magnuson J."/>
            <person name="Mondo S."/>
            <person name="Nolan M."/>
            <person name="Ohm R."/>
            <person name="Pangilinan J."/>
            <person name="Park H.-J."/>
            <person name="Ramirez L."/>
            <person name="Alfaro M."/>
            <person name="Sun H."/>
            <person name="Tritt A."/>
            <person name="Yoshinaga Y."/>
            <person name="Zwiers L.-H."/>
            <person name="Turgeon B."/>
            <person name="Goodwin S."/>
            <person name="Spatafora J."/>
            <person name="Crous P."/>
            <person name="Grigoriev I."/>
        </authorList>
    </citation>
    <scope>NUCLEOTIDE SEQUENCE</scope>
    <source>
        <strain evidence="9">CBS 279.74</strain>
    </source>
</reference>
<dbReference type="GO" id="GO:0005948">
    <property type="term" value="C:acetolactate synthase complex"/>
    <property type="evidence" value="ECO:0007669"/>
    <property type="project" value="TreeGrafter"/>
</dbReference>
<organism evidence="9 10">
    <name type="scientific">Pleomassaria siparia CBS 279.74</name>
    <dbReference type="NCBI Taxonomy" id="1314801"/>
    <lineage>
        <taxon>Eukaryota</taxon>
        <taxon>Fungi</taxon>
        <taxon>Dikarya</taxon>
        <taxon>Ascomycota</taxon>
        <taxon>Pezizomycotina</taxon>
        <taxon>Dothideomycetes</taxon>
        <taxon>Pleosporomycetidae</taxon>
        <taxon>Pleosporales</taxon>
        <taxon>Pleomassariaceae</taxon>
        <taxon>Pleomassaria</taxon>
    </lineage>
</organism>
<evidence type="ECO:0000256" key="1">
    <source>
        <dbReference type="ARBA" id="ARBA00001964"/>
    </source>
</evidence>
<evidence type="ECO:0000259" key="8">
    <source>
        <dbReference type="Pfam" id="PF02776"/>
    </source>
</evidence>
<dbReference type="InterPro" id="IPR045229">
    <property type="entry name" value="TPP_enz"/>
</dbReference>
<dbReference type="Gene3D" id="3.40.50.970">
    <property type="match status" value="2"/>
</dbReference>
<evidence type="ECO:0000259" key="7">
    <source>
        <dbReference type="Pfam" id="PF02775"/>
    </source>
</evidence>
<dbReference type="InterPro" id="IPR011766">
    <property type="entry name" value="TPP_enzyme_TPP-bd"/>
</dbReference>
<dbReference type="SUPFAM" id="SSF52518">
    <property type="entry name" value="Thiamin diphosphate-binding fold (THDP-binding)"/>
    <property type="match status" value="2"/>
</dbReference>
<feature type="domain" description="Thiamine pyrophosphate enzyme N-terminal TPP-binding" evidence="8">
    <location>
        <begin position="18"/>
        <end position="131"/>
    </location>
</feature>
<evidence type="ECO:0000256" key="2">
    <source>
        <dbReference type="ARBA" id="ARBA00007812"/>
    </source>
</evidence>
<evidence type="ECO:0000256" key="4">
    <source>
        <dbReference type="RuleBase" id="RU362132"/>
    </source>
</evidence>
<dbReference type="Gene3D" id="3.40.50.1220">
    <property type="entry name" value="TPP-binding domain"/>
    <property type="match status" value="1"/>
</dbReference>
<dbReference type="OrthoDB" id="10006023at2759"/>
<evidence type="ECO:0000256" key="3">
    <source>
        <dbReference type="ARBA" id="ARBA00023052"/>
    </source>
</evidence>
<dbReference type="Pfam" id="PF02775">
    <property type="entry name" value="TPP_enzyme_C"/>
    <property type="match status" value="1"/>
</dbReference>